<dbReference type="Pfam" id="PF07022">
    <property type="entry name" value="Phage_CI_repr"/>
    <property type="match status" value="1"/>
</dbReference>
<dbReference type="InParanoid" id="D6Z259"/>
<dbReference type="AlphaFoldDB" id="D6Z259"/>
<dbReference type="Gene3D" id="1.10.260.40">
    <property type="entry name" value="lambda repressor-like DNA-binding domains"/>
    <property type="match status" value="1"/>
</dbReference>
<reference evidence="4" key="1">
    <citation type="submission" date="2010-02" db="EMBL/GenBank/DDBJ databases">
        <title>Complete sequence of Desulfurivibrio alkaliphilus AHT2.</title>
        <authorList>
            <consortium name="US DOE Joint Genome Institute"/>
            <person name="Pitluck S."/>
            <person name="Chertkov O."/>
            <person name="Detter J.C."/>
            <person name="Han C."/>
            <person name="Tapia R."/>
            <person name="Larimer F."/>
            <person name="Land M."/>
            <person name="Hauser L."/>
            <person name="Kyrpides N."/>
            <person name="Mikhailova N."/>
            <person name="Sorokin D.Y."/>
            <person name="Muyzer G."/>
            <person name="Woyke T."/>
        </authorList>
    </citation>
    <scope>NUCLEOTIDE SEQUENCE [LARGE SCALE GENOMIC DNA]</scope>
    <source>
        <strain evidence="4">DSM 19089 / UNIQEM U267 / AHT2</strain>
    </source>
</reference>
<evidence type="ECO:0000313" key="3">
    <source>
        <dbReference type="EMBL" id="ADH85634.1"/>
    </source>
</evidence>
<dbReference type="eggNOG" id="COG2932">
    <property type="taxonomic scope" value="Bacteria"/>
</dbReference>
<protein>
    <submittedName>
        <fullName evidence="3">CI repressor</fullName>
    </submittedName>
</protein>
<feature type="domain" description="HTH cro/C1-type" evidence="2">
    <location>
        <begin position="39"/>
        <end position="78"/>
    </location>
</feature>
<dbReference type="HOGENOM" id="CLU_1394358_0_0_7"/>
<keyword evidence="1" id="KW-0175">Coiled coil</keyword>
<dbReference type="PROSITE" id="PS50943">
    <property type="entry name" value="HTH_CROC1"/>
    <property type="match status" value="1"/>
</dbReference>
<dbReference type="GO" id="GO:0003677">
    <property type="term" value="F:DNA binding"/>
    <property type="evidence" value="ECO:0007669"/>
    <property type="project" value="InterPro"/>
</dbReference>
<dbReference type="GO" id="GO:0045892">
    <property type="term" value="P:negative regulation of DNA-templated transcription"/>
    <property type="evidence" value="ECO:0007669"/>
    <property type="project" value="InterPro"/>
</dbReference>
<dbReference type="InterPro" id="IPR001387">
    <property type="entry name" value="Cro/C1-type_HTH"/>
</dbReference>
<dbReference type="CDD" id="cd00093">
    <property type="entry name" value="HTH_XRE"/>
    <property type="match status" value="1"/>
</dbReference>
<sequence>MEIYNGCQRGCWVDKKKDTSGFKERLGLVIGHEKPYAWAKRVGLSSATFARIWSNGSMPKTDTLLRIAAATGVSLDWLLTGRECVCGELPGVSDGRELRRSAKLAVGGGNDGDNPGIAGTGDDHKIPAWPEMATILRRIHQTEHPVLLRVVSANLRAWSELHELLVRAEKTRRLNGEIQARLEEMERELAWLKRD</sequence>
<proteinExistence type="predicted"/>
<dbReference type="SUPFAM" id="SSF47413">
    <property type="entry name" value="lambda repressor-like DNA-binding domains"/>
    <property type="match status" value="1"/>
</dbReference>
<keyword evidence="4" id="KW-1185">Reference proteome</keyword>
<evidence type="ECO:0000259" key="2">
    <source>
        <dbReference type="PROSITE" id="PS50943"/>
    </source>
</evidence>
<accession>D6Z259</accession>
<evidence type="ECO:0000256" key="1">
    <source>
        <dbReference type="SAM" id="Coils"/>
    </source>
</evidence>
<dbReference type="EMBL" id="CP001940">
    <property type="protein sequence ID" value="ADH85634.1"/>
    <property type="molecule type" value="Genomic_DNA"/>
</dbReference>
<feature type="coiled-coil region" evidence="1">
    <location>
        <begin position="168"/>
        <end position="195"/>
    </location>
</feature>
<dbReference type="KEGG" id="dak:DaAHT2_0930"/>
<gene>
    <name evidence="3" type="ordered locus">DaAHT2_0930</name>
</gene>
<organism evidence="3 4">
    <name type="scientific">Desulfurivibrio alkaliphilus (strain DSM 19089 / UNIQEM U267 / AHT2)</name>
    <dbReference type="NCBI Taxonomy" id="589865"/>
    <lineage>
        <taxon>Bacteria</taxon>
        <taxon>Pseudomonadati</taxon>
        <taxon>Thermodesulfobacteriota</taxon>
        <taxon>Desulfobulbia</taxon>
        <taxon>Desulfobulbales</taxon>
        <taxon>Desulfobulbaceae</taxon>
        <taxon>Desulfurivibrio</taxon>
    </lineage>
</organism>
<dbReference type="InterPro" id="IPR010982">
    <property type="entry name" value="Lambda_DNA-bd_dom_sf"/>
</dbReference>
<dbReference type="InterPro" id="IPR010744">
    <property type="entry name" value="Phage_CI_N"/>
</dbReference>
<name>D6Z259_DESAT</name>
<evidence type="ECO:0000313" key="4">
    <source>
        <dbReference type="Proteomes" id="UP000001508"/>
    </source>
</evidence>
<dbReference type="Proteomes" id="UP000001508">
    <property type="component" value="Chromosome"/>
</dbReference>